<dbReference type="HOGENOM" id="CLU_3065955_0_0_11"/>
<dbReference type="RefSeq" id="WP_009152852.1">
    <property type="nucleotide sequence ID" value="NZ_CM001439.1"/>
</dbReference>
<evidence type="ECO:0000313" key="2">
    <source>
        <dbReference type="EMBL" id="EHR49466.1"/>
    </source>
</evidence>
<organism evidence="2 3">
    <name type="scientific">Saccharomonospora marina XMU15</name>
    <dbReference type="NCBI Taxonomy" id="882083"/>
    <lineage>
        <taxon>Bacteria</taxon>
        <taxon>Bacillati</taxon>
        <taxon>Actinomycetota</taxon>
        <taxon>Actinomycetes</taxon>
        <taxon>Pseudonocardiales</taxon>
        <taxon>Pseudonocardiaceae</taxon>
        <taxon>Saccharomonospora</taxon>
    </lineage>
</organism>
<reference evidence="2 3" key="1">
    <citation type="journal article" date="2012" name="Stand. Genomic Sci.">
        <title>Genome sequence of the ocean sediment bacterium Saccharomonospora marina type strain (XMU15(T)).</title>
        <authorList>
            <person name="Klenk H.P."/>
            <person name="Lu M."/>
            <person name="Lucas S."/>
            <person name="Lapidus A."/>
            <person name="Copeland A."/>
            <person name="Pitluck S."/>
            <person name="Goodwin L.A."/>
            <person name="Han C."/>
            <person name="Tapia R."/>
            <person name="Brambilla E.M."/>
            <person name="Potter G."/>
            <person name="Land M."/>
            <person name="Ivanova N."/>
            <person name="Rohde M."/>
            <person name="Goker M."/>
            <person name="Detter J.C."/>
            <person name="Li W.J."/>
            <person name="Kyrpides N.C."/>
            <person name="Woyke T."/>
        </authorList>
    </citation>
    <scope>NUCLEOTIDE SEQUENCE [LARGE SCALE GENOMIC DNA]</scope>
    <source>
        <strain evidence="2 3">XMU15</strain>
    </source>
</reference>
<keyword evidence="3" id="KW-1185">Reference proteome</keyword>
<dbReference type="EMBL" id="CM001439">
    <property type="protein sequence ID" value="EHR49466.1"/>
    <property type="molecule type" value="Genomic_DNA"/>
</dbReference>
<protein>
    <submittedName>
        <fullName evidence="2">Uncharacterized protein</fullName>
    </submittedName>
</protein>
<dbReference type="Proteomes" id="UP000004926">
    <property type="component" value="Chromosome"/>
</dbReference>
<evidence type="ECO:0000256" key="1">
    <source>
        <dbReference type="SAM" id="MobiDB-lite"/>
    </source>
</evidence>
<proteinExistence type="predicted"/>
<dbReference type="STRING" id="882083.SacmaDRAFT_1183"/>
<evidence type="ECO:0000313" key="3">
    <source>
        <dbReference type="Proteomes" id="UP000004926"/>
    </source>
</evidence>
<accession>H5WXD7</accession>
<gene>
    <name evidence="2" type="ORF">SacmaDRAFT_1183</name>
</gene>
<dbReference type="AlphaFoldDB" id="H5WXD7"/>
<feature type="region of interest" description="Disordered" evidence="1">
    <location>
        <begin position="1"/>
        <end position="53"/>
    </location>
</feature>
<name>H5WXD7_9PSEU</name>
<sequence>MLDTETEPVQSSARQLMHARTHAAAGESRTPARFPAPIDDDDELEPTIVRGRE</sequence>